<proteinExistence type="predicted"/>
<dbReference type="OrthoDB" id="43460at2759"/>
<reference evidence="1 2" key="1">
    <citation type="journal article" date="2009" name="PLoS Genet.">
        <title>Genomic analysis of the basal lineage fungus Rhizopus oryzae reveals a whole-genome duplication.</title>
        <authorList>
            <person name="Ma L.-J."/>
            <person name="Ibrahim A.S."/>
            <person name="Skory C."/>
            <person name="Grabherr M.G."/>
            <person name="Burger G."/>
            <person name="Butler M."/>
            <person name="Elias M."/>
            <person name="Idnurm A."/>
            <person name="Lang B.F."/>
            <person name="Sone T."/>
            <person name="Abe A."/>
            <person name="Calvo S.E."/>
            <person name="Corrochano L.M."/>
            <person name="Engels R."/>
            <person name="Fu J."/>
            <person name="Hansberg W."/>
            <person name="Kim J.-M."/>
            <person name="Kodira C.D."/>
            <person name="Koehrsen M.J."/>
            <person name="Liu B."/>
            <person name="Miranda-Saavedra D."/>
            <person name="O'Leary S."/>
            <person name="Ortiz-Castellanos L."/>
            <person name="Poulter R."/>
            <person name="Rodriguez-Romero J."/>
            <person name="Ruiz-Herrera J."/>
            <person name="Shen Y.-Q."/>
            <person name="Zeng Q."/>
            <person name="Galagan J."/>
            <person name="Birren B.W."/>
            <person name="Cuomo C.A."/>
            <person name="Wickes B.L."/>
        </authorList>
    </citation>
    <scope>NUCLEOTIDE SEQUENCE [LARGE SCALE GENOMIC DNA]</scope>
    <source>
        <strain evidence="2">RA 99-880 / ATCC MYA-4621 / FGSC 9543 / NRRL 43880</strain>
    </source>
</reference>
<organism evidence="1 2">
    <name type="scientific">Rhizopus delemar (strain RA 99-880 / ATCC MYA-4621 / FGSC 9543 / NRRL 43880)</name>
    <name type="common">Mucormycosis agent</name>
    <name type="synonym">Rhizopus arrhizus var. delemar</name>
    <dbReference type="NCBI Taxonomy" id="246409"/>
    <lineage>
        <taxon>Eukaryota</taxon>
        <taxon>Fungi</taxon>
        <taxon>Fungi incertae sedis</taxon>
        <taxon>Mucoromycota</taxon>
        <taxon>Mucoromycotina</taxon>
        <taxon>Mucoromycetes</taxon>
        <taxon>Mucorales</taxon>
        <taxon>Mucorineae</taxon>
        <taxon>Rhizopodaceae</taxon>
        <taxon>Rhizopus</taxon>
    </lineage>
</organism>
<dbReference type="VEuPathDB" id="FungiDB:RO3G_07657"/>
<accession>I1C3C2</accession>
<protein>
    <recommendedName>
        <fullName evidence="3">Cohesin loading factor</fullName>
    </recommendedName>
</protein>
<dbReference type="InterPro" id="IPR019412">
    <property type="entry name" value="IML2/TPR_39"/>
</dbReference>
<keyword evidence="2" id="KW-1185">Reference proteome</keyword>
<dbReference type="InParanoid" id="I1C3C2"/>
<dbReference type="RefSeq" id="XP_067518348.1">
    <property type="nucleotide sequence ID" value="XM_067662247.1"/>
</dbReference>
<dbReference type="eggNOG" id="KOG3783">
    <property type="taxonomic scope" value="Eukaryota"/>
</dbReference>
<sequence length="473" mass="54061">MKAKSTFQSKFNGDPLYANGLGIMIFMKAIVTGDEDDIQLALDTLKTADIIATCQISVKDAKKSYKVTDYFAALVTSNQTGLPINPSLSYKKQNTDSASDFISSGALRAYIVRAESCLLSGILQFTQEHFLGLVKCSSKLQKAYSYYTVVWQEYKRMGQKYTKYMDRDTVSAMHLGLESKGIKSAFASFILLSYYSILCTFVPQIYVKELLESALDCLNEAQRSHPNSSIFLYSAGILSRVAKNLLLSTRLFQRVSDVCLEEWVQVPIKQATLFEIGINFALQLNWEASAEHFEVLRNQGREQGLCQYFIGACQNMLGKRTESILSFAQVHEMMNSKSSLDVYVIQKVKLFEKRGYQNMEFYSPGLELLLVWNAFEQMNKDSLESCLTTVQSTLELIYEREKMEYNVRLKDIAPILDPPDYYDQRTLLLLIKAAVFNALKRYKDSIIHINWIIDNIQNIKTEVWVIPFVYWGK</sequence>
<dbReference type="PANTHER" id="PTHR31859:SF1">
    <property type="entry name" value="TETRATRICOPEPTIDE REPEAT PROTEIN 39C"/>
    <property type="match status" value="1"/>
</dbReference>
<dbReference type="Pfam" id="PF10300">
    <property type="entry name" value="Iml2-TPR_39"/>
    <property type="match status" value="2"/>
</dbReference>
<dbReference type="Proteomes" id="UP000009138">
    <property type="component" value="Unassembled WGS sequence"/>
</dbReference>
<name>I1C3C2_RHIO9</name>
<dbReference type="GeneID" id="93614628"/>
<evidence type="ECO:0008006" key="3">
    <source>
        <dbReference type="Google" id="ProtNLM"/>
    </source>
</evidence>
<dbReference type="AlphaFoldDB" id="I1C3C2"/>
<dbReference type="EMBL" id="CH476736">
    <property type="protein sequence ID" value="EIE82952.1"/>
    <property type="molecule type" value="Genomic_DNA"/>
</dbReference>
<dbReference type="PANTHER" id="PTHR31859">
    <property type="entry name" value="TETRATRICOPEPTIDE REPEAT PROTEIN 39 FAMILY MEMBER"/>
    <property type="match status" value="1"/>
</dbReference>
<evidence type="ECO:0000313" key="1">
    <source>
        <dbReference type="EMBL" id="EIE82952.1"/>
    </source>
</evidence>
<evidence type="ECO:0000313" key="2">
    <source>
        <dbReference type="Proteomes" id="UP000009138"/>
    </source>
</evidence>
<gene>
    <name evidence="1" type="ORF">RO3G_07657</name>
</gene>